<feature type="transmembrane region" description="Helical" evidence="7">
    <location>
        <begin position="416"/>
        <end position="437"/>
    </location>
</feature>
<sequence>MGETRGRGEGEPLAPQDMTQTLGEEARASASHRDLELNLERQIGRRFGRFELLEVIGAGGMGAVVAAHDEQLDRTVALKFLTRARQGEVARQRLLREARSLARLSHPNVVSIYDVGETAGFPYLAMELVEGDTLRAWLEPEGPAGAERSRLEILAMFLAVGRGLEAAHADGIVHRDFKPDNVLVGVDGRPRVVDFGLARLTDKLDEDELGEGEDEDAPSLSATMFPPPASDSLTRTGALIGTPSYMAPEQWSSLPTDARTDQFAFCVALFRALYGRPPFEAETMPALMAEVLESEPAAIPKTQRVPATLHAALLRGLAKDPDARWPSKGPLLDCLEHSLAAVQPGLFAGRPQKLLVLLLPLFWTLPITWFVLERLGLVAYRESYWALVSGLQILTMMGGALALRGLIIEHVGEPRIIGMPVLIATFVLGHRAIALVSGTSLEIMFAYDFLAIAGVGAIVSYLVDRRLWPVALFNLFMAALATSAPAWAPHMWVAFSVCMPLIAALSLTRVTDRLRGDATLTRTASSSHSDGPGSRGSVRQRGRPSASIRSRGSQS</sequence>
<dbReference type="Pfam" id="PF00069">
    <property type="entry name" value="Pkinase"/>
    <property type="match status" value="1"/>
</dbReference>
<feature type="transmembrane region" description="Helical" evidence="7">
    <location>
        <begin position="384"/>
        <end position="404"/>
    </location>
</feature>
<dbReference type="eggNOG" id="COG0515">
    <property type="taxonomic scope" value="Bacteria"/>
</dbReference>
<keyword evidence="7" id="KW-0812">Transmembrane</keyword>
<evidence type="ECO:0000256" key="1">
    <source>
        <dbReference type="ARBA" id="ARBA00022679"/>
    </source>
</evidence>
<keyword evidence="2 5" id="KW-0547">Nucleotide-binding</keyword>
<dbReference type="InterPro" id="IPR000719">
    <property type="entry name" value="Prot_kinase_dom"/>
</dbReference>
<keyword evidence="10" id="KW-1185">Reference proteome</keyword>
<dbReference type="OrthoDB" id="9801841at2"/>
<name>A6FY29_9BACT</name>
<proteinExistence type="predicted"/>
<dbReference type="Proteomes" id="UP000005801">
    <property type="component" value="Unassembled WGS sequence"/>
</dbReference>
<evidence type="ECO:0000256" key="5">
    <source>
        <dbReference type="PROSITE-ProRule" id="PRU10141"/>
    </source>
</evidence>
<keyword evidence="1" id="KW-0808">Transferase</keyword>
<reference evidence="9 10" key="1">
    <citation type="submission" date="2007-06" db="EMBL/GenBank/DDBJ databases">
        <authorList>
            <person name="Shimkets L."/>
            <person name="Ferriera S."/>
            <person name="Johnson J."/>
            <person name="Kravitz S."/>
            <person name="Beeson K."/>
            <person name="Sutton G."/>
            <person name="Rogers Y.-H."/>
            <person name="Friedman R."/>
            <person name="Frazier M."/>
            <person name="Venter J.C."/>
        </authorList>
    </citation>
    <scope>NUCLEOTIDE SEQUENCE [LARGE SCALE GENOMIC DNA]</scope>
    <source>
        <strain evidence="9 10">SIR-1</strain>
    </source>
</reference>
<feature type="compositionally biased region" description="Acidic residues" evidence="6">
    <location>
        <begin position="204"/>
        <end position="217"/>
    </location>
</feature>
<dbReference type="PANTHER" id="PTHR43289:SF6">
    <property type="entry name" value="SERINE_THREONINE-PROTEIN KINASE NEKL-3"/>
    <property type="match status" value="1"/>
</dbReference>
<dbReference type="GO" id="GO:0004674">
    <property type="term" value="F:protein serine/threonine kinase activity"/>
    <property type="evidence" value="ECO:0007669"/>
    <property type="project" value="TreeGrafter"/>
</dbReference>
<dbReference type="GO" id="GO:0005524">
    <property type="term" value="F:ATP binding"/>
    <property type="evidence" value="ECO:0007669"/>
    <property type="project" value="UniProtKB-UniRule"/>
</dbReference>
<evidence type="ECO:0000256" key="4">
    <source>
        <dbReference type="ARBA" id="ARBA00022840"/>
    </source>
</evidence>
<dbReference type="AlphaFoldDB" id="A6FY29"/>
<dbReference type="InterPro" id="IPR011009">
    <property type="entry name" value="Kinase-like_dom_sf"/>
</dbReference>
<dbReference type="Gene3D" id="1.10.510.10">
    <property type="entry name" value="Transferase(Phosphotransferase) domain 1"/>
    <property type="match status" value="1"/>
</dbReference>
<evidence type="ECO:0000256" key="6">
    <source>
        <dbReference type="SAM" id="MobiDB-lite"/>
    </source>
</evidence>
<feature type="region of interest" description="Disordered" evidence="6">
    <location>
        <begin position="1"/>
        <end position="31"/>
    </location>
</feature>
<dbReference type="EMBL" id="ABCS01000003">
    <property type="protein sequence ID" value="EDM81408.1"/>
    <property type="molecule type" value="Genomic_DNA"/>
</dbReference>
<dbReference type="STRING" id="391625.PPSIR1_39495"/>
<organism evidence="9 10">
    <name type="scientific">Plesiocystis pacifica SIR-1</name>
    <dbReference type="NCBI Taxonomy" id="391625"/>
    <lineage>
        <taxon>Bacteria</taxon>
        <taxon>Pseudomonadati</taxon>
        <taxon>Myxococcota</taxon>
        <taxon>Polyangia</taxon>
        <taxon>Nannocystales</taxon>
        <taxon>Nannocystaceae</taxon>
        <taxon>Plesiocystis</taxon>
    </lineage>
</organism>
<feature type="domain" description="Protein kinase" evidence="8">
    <location>
        <begin position="50"/>
        <end position="340"/>
    </location>
</feature>
<dbReference type="PANTHER" id="PTHR43289">
    <property type="entry name" value="MITOGEN-ACTIVATED PROTEIN KINASE KINASE KINASE 20-RELATED"/>
    <property type="match status" value="1"/>
</dbReference>
<dbReference type="InterPro" id="IPR008271">
    <property type="entry name" value="Ser/Thr_kinase_AS"/>
</dbReference>
<keyword evidence="4 5" id="KW-0067">ATP-binding</keyword>
<dbReference type="Gene3D" id="3.30.200.20">
    <property type="entry name" value="Phosphorylase Kinase, domain 1"/>
    <property type="match status" value="1"/>
</dbReference>
<evidence type="ECO:0000256" key="2">
    <source>
        <dbReference type="ARBA" id="ARBA00022741"/>
    </source>
</evidence>
<comment type="caution">
    <text evidence="9">The sequence shown here is derived from an EMBL/GenBank/DDBJ whole genome shotgun (WGS) entry which is preliminary data.</text>
</comment>
<feature type="compositionally biased region" description="Basic and acidic residues" evidence="6">
    <location>
        <begin position="1"/>
        <end position="10"/>
    </location>
</feature>
<dbReference type="PROSITE" id="PS50011">
    <property type="entry name" value="PROTEIN_KINASE_DOM"/>
    <property type="match status" value="1"/>
</dbReference>
<dbReference type="PROSITE" id="PS00107">
    <property type="entry name" value="PROTEIN_KINASE_ATP"/>
    <property type="match status" value="1"/>
</dbReference>
<protein>
    <submittedName>
        <fullName evidence="9">Serine/threonine kinase family protein</fullName>
    </submittedName>
</protein>
<feature type="region of interest" description="Disordered" evidence="6">
    <location>
        <begin position="204"/>
        <end position="228"/>
    </location>
</feature>
<dbReference type="InterPro" id="IPR017441">
    <property type="entry name" value="Protein_kinase_ATP_BS"/>
</dbReference>
<dbReference type="RefSeq" id="WP_006969378.1">
    <property type="nucleotide sequence ID" value="NZ_ABCS01000003.1"/>
</dbReference>
<evidence type="ECO:0000313" key="9">
    <source>
        <dbReference type="EMBL" id="EDM81408.1"/>
    </source>
</evidence>
<feature type="binding site" evidence="5">
    <location>
        <position position="79"/>
    </location>
    <ligand>
        <name>ATP</name>
        <dbReference type="ChEBI" id="CHEBI:30616"/>
    </ligand>
</feature>
<keyword evidence="7" id="KW-1133">Transmembrane helix</keyword>
<keyword evidence="3 9" id="KW-0418">Kinase</keyword>
<dbReference type="PROSITE" id="PS00108">
    <property type="entry name" value="PROTEIN_KINASE_ST"/>
    <property type="match status" value="1"/>
</dbReference>
<evidence type="ECO:0000256" key="3">
    <source>
        <dbReference type="ARBA" id="ARBA00022777"/>
    </source>
</evidence>
<gene>
    <name evidence="9" type="ORF">PPSIR1_39495</name>
</gene>
<keyword evidence="7" id="KW-0472">Membrane</keyword>
<accession>A6FY29</accession>
<evidence type="ECO:0000256" key="7">
    <source>
        <dbReference type="SAM" id="Phobius"/>
    </source>
</evidence>
<dbReference type="SUPFAM" id="SSF56112">
    <property type="entry name" value="Protein kinase-like (PK-like)"/>
    <property type="match status" value="1"/>
</dbReference>
<feature type="transmembrane region" description="Helical" evidence="7">
    <location>
        <begin position="493"/>
        <end position="510"/>
    </location>
</feature>
<feature type="transmembrane region" description="Helical" evidence="7">
    <location>
        <begin position="354"/>
        <end position="372"/>
    </location>
</feature>
<dbReference type="CDD" id="cd14014">
    <property type="entry name" value="STKc_PknB_like"/>
    <property type="match status" value="1"/>
</dbReference>
<feature type="transmembrane region" description="Helical" evidence="7">
    <location>
        <begin position="443"/>
        <end position="463"/>
    </location>
</feature>
<evidence type="ECO:0000259" key="8">
    <source>
        <dbReference type="PROSITE" id="PS50011"/>
    </source>
</evidence>
<evidence type="ECO:0000313" key="10">
    <source>
        <dbReference type="Proteomes" id="UP000005801"/>
    </source>
</evidence>
<feature type="region of interest" description="Disordered" evidence="6">
    <location>
        <begin position="521"/>
        <end position="555"/>
    </location>
</feature>